<keyword evidence="1" id="KW-0812">Transmembrane</keyword>
<reference evidence="6 8" key="1">
    <citation type="submission" date="2019-04" db="EMBL/GenBank/DDBJ databases">
        <title>Step-wise assembly of the neonatal virome modulated by breast feeding.</title>
        <authorList>
            <person name="Liang G."/>
            <person name="Bushman F."/>
        </authorList>
    </citation>
    <scope>NUCLEOTIDE SEQUENCE [LARGE SCALE GENOMIC DNA]</scope>
    <source>
        <strain evidence="6 8">E3404</strain>
    </source>
</reference>
<name>A0A1V8Z2J4_ENTGA</name>
<dbReference type="Proteomes" id="UP000439965">
    <property type="component" value="Unassembled WGS sequence"/>
</dbReference>
<accession>A0A1V8Z2J4</accession>
<evidence type="ECO:0000313" key="9">
    <source>
        <dbReference type="Proteomes" id="UP000516696"/>
    </source>
</evidence>
<feature type="domain" description="YrhK" evidence="2">
    <location>
        <begin position="32"/>
        <end position="87"/>
    </location>
</feature>
<dbReference type="EMBL" id="JARPZN010000001">
    <property type="protein sequence ID" value="MDT2688965.1"/>
    <property type="molecule type" value="Genomic_DNA"/>
</dbReference>
<dbReference type="Proteomes" id="UP001183682">
    <property type="component" value="Unassembled WGS sequence"/>
</dbReference>
<dbReference type="Proteomes" id="UP001241571">
    <property type="component" value="Unassembled WGS sequence"/>
</dbReference>
<dbReference type="InterPro" id="IPR025424">
    <property type="entry name" value="YrhK_domain"/>
</dbReference>
<dbReference type="GeneID" id="93224860"/>
<keyword evidence="1" id="KW-1133">Transmembrane helix</keyword>
<dbReference type="AlphaFoldDB" id="A0A1V8Z2J4"/>
<dbReference type="Proteomes" id="UP000571857">
    <property type="component" value="Unassembled WGS sequence"/>
</dbReference>
<reference evidence="4 11" key="5">
    <citation type="submission" date="2023-06" db="EMBL/GenBank/DDBJ databases">
        <title>Acute promotion of culturable opportunistic pathogens and persistent increase of antibiotic resistance following antibiotic exposure in mouse gut microbiota.</title>
        <authorList>
            <person name="Li L."/>
            <person name="Wang B."/>
            <person name="Sun Y."/>
            <person name="Wang M."/>
            <person name="Xu H."/>
        </authorList>
    </citation>
    <scope>NUCLEOTIDE SEQUENCE [LARGE SCALE GENOMIC DNA]</scope>
    <source>
        <strain evidence="4 11">CRI2_2</strain>
    </source>
</reference>
<evidence type="ECO:0000259" key="2">
    <source>
        <dbReference type="Pfam" id="PF14145"/>
    </source>
</evidence>
<evidence type="ECO:0000313" key="8">
    <source>
        <dbReference type="Proteomes" id="UP000439965"/>
    </source>
</evidence>
<dbReference type="RefSeq" id="WP_003125913.1">
    <property type="nucleotide sequence ID" value="NZ_BSYC01000001.1"/>
</dbReference>
<evidence type="ECO:0000313" key="5">
    <source>
        <dbReference type="EMBL" id="MDT2688965.1"/>
    </source>
</evidence>
<evidence type="ECO:0000313" key="10">
    <source>
        <dbReference type="Proteomes" id="UP000571857"/>
    </source>
</evidence>
<evidence type="ECO:0000256" key="1">
    <source>
        <dbReference type="SAM" id="Phobius"/>
    </source>
</evidence>
<evidence type="ECO:0000313" key="3">
    <source>
        <dbReference type="EMBL" id="MBA0974310.1"/>
    </source>
</evidence>
<evidence type="ECO:0000313" key="6">
    <source>
        <dbReference type="EMBL" id="MXS27023.1"/>
    </source>
</evidence>
<evidence type="ECO:0000313" key="11">
    <source>
        <dbReference type="Proteomes" id="UP001241571"/>
    </source>
</evidence>
<reference evidence="7 9" key="2">
    <citation type="submission" date="2020-03" db="EMBL/GenBank/DDBJ databases">
        <title>Characterization of ganglioside-mimicking enterococci.</title>
        <authorList>
            <person name="Patry R.T."/>
            <person name="Nothaft H."/>
            <person name="Bridger R."/>
            <person name="Shajahan A."/>
            <person name="Huynh S."/>
            <person name="Sanchez S."/>
            <person name="Azadi P."/>
            <person name="Cooper K."/>
            <person name="Miller W.G."/>
            <person name="Parker C.T."/>
            <person name="Wells L."/>
            <person name="Szymanski C.M."/>
        </authorList>
    </citation>
    <scope>NUCLEOTIDE SEQUENCE [LARGE SCALE GENOMIC DNA]</scope>
    <source>
        <strain evidence="7 9">EGM181</strain>
    </source>
</reference>
<organism evidence="6 8">
    <name type="scientific">Enterococcus gallinarum</name>
    <dbReference type="NCBI Taxonomy" id="1353"/>
    <lineage>
        <taxon>Bacteria</taxon>
        <taxon>Bacillati</taxon>
        <taxon>Bacillota</taxon>
        <taxon>Bacilli</taxon>
        <taxon>Lactobacillales</taxon>
        <taxon>Enterococcaceae</taxon>
        <taxon>Enterococcus</taxon>
    </lineage>
</organism>
<reference evidence="5" key="4">
    <citation type="submission" date="2023-03" db="EMBL/GenBank/DDBJ databases">
        <authorList>
            <person name="Shen W."/>
            <person name="Cai J."/>
        </authorList>
    </citation>
    <scope>NUCLEOTIDE SEQUENCE</scope>
    <source>
        <strain evidence="5">K69-2</strain>
    </source>
</reference>
<dbReference type="Pfam" id="PF14145">
    <property type="entry name" value="YrhK"/>
    <property type="match status" value="1"/>
</dbReference>
<dbReference type="Proteomes" id="UP000516696">
    <property type="component" value="Chromosome"/>
</dbReference>
<sequence>MPKIKRNEHQIELGKDEDVIIKGRRFHVYFKNRYLLISLTNDILTGLFYIFGSIVSLTDLPAIYGTIAYLIGAIFLTIRPLLKIVRHVFIYNERKQNGEKEKNIEVSDDGE</sequence>
<evidence type="ECO:0000313" key="4">
    <source>
        <dbReference type="EMBL" id="MDL4934651.1"/>
    </source>
</evidence>
<feature type="transmembrane region" description="Helical" evidence="1">
    <location>
        <begin position="62"/>
        <end position="82"/>
    </location>
</feature>
<protein>
    <submittedName>
        <fullName evidence="3">YrhK family protein</fullName>
    </submittedName>
</protein>
<gene>
    <name evidence="7" type="ORF">EGM181_12915</name>
    <name evidence="6" type="ORF">GTI89_13270</name>
    <name evidence="3" type="ORF">HWH42_17225</name>
    <name evidence="5" type="ORF">P7E30_01935</name>
    <name evidence="4" type="ORF">QRX88_02820</name>
</gene>
<proteinExistence type="predicted"/>
<dbReference type="EMBL" id="CP050485">
    <property type="protein sequence ID" value="QOG28092.1"/>
    <property type="molecule type" value="Genomic_DNA"/>
</dbReference>
<dbReference type="EMBL" id="JABXJK010000089">
    <property type="protein sequence ID" value="MBA0974310.1"/>
    <property type="molecule type" value="Genomic_DNA"/>
</dbReference>
<keyword evidence="1" id="KW-0472">Membrane</keyword>
<reference evidence="3 10" key="3">
    <citation type="submission" date="2020-06" db="EMBL/GenBank/DDBJ databases">
        <title>Crossreactivity between MHC class I-restricted antigens from cancer cells and an enterococcal bacteriophage.</title>
        <authorList>
            <person name="Fluckiger A."/>
            <person name="Daillere R."/>
            <person name="Sassi M."/>
            <person name="Cattoir V."/>
            <person name="Kroemer G."/>
            <person name="Zitvogel L."/>
        </authorList>
    </citation>
    <scope>NUCLEOTIDE SEQUENCE [LARGE SCALE GENOMIC DNA]</scope>
    <source>
        <strain evidence="3 10">EG4</strain>
    </source>
</reference>
<dbReference type="EMBL" id="WVTI01000014">
    <property type="protein sequence ID" value="MXS27023.1"/>
    <property type="molecule type" value="Genomic_DNA"/>
</dbReference>
<dbReference type="EMBL" id="JASUBT010000002">
    <property type="protein sequence ID" value="MDL4934651.1"/>
    <property type="molecule type" value="Genomic_DNA"/>
</dbReference>
<evidence type="ECO:0000313" key="7">
    <source>
        <dbReference type="EMBL" id="QOG28092.1"/>
    </source>
</evidence>
<feature type="transmembrane region" description="Helical" evidence="1">
    <location>
        <begin position="34"/>
        <end position="56"/>
    </location>
</feature>